<organism evidence="1 2">
    <name type="scientific">Methanohalophilus euhalobius</name>
    <dbReference type="NCBI Taxonomy" id="51203"/>
    <lineage>
        <taxon>Archaea</taxon>
        <taxon>Methanobacteriati</taxon>
        <taxon>Methanobacteriota</taxon>
        <taxon>Stenosarchaea group</taxon>
        <taxon>Methanomicrobia</taxon>
        <taxon>Methanosarcinales</taxon>
        <taxon>Methanosarcinaceae</taxon>
        <taxon>Methanohalophilus</taxon>
    </lineage>
</organism>
<reference evidence="1 2" key="1">
    <citation type="submission" date="2019-03" db="EMBL/GenBank/DDBJ databases">
        <title>Subsurface microbial communities from deep shales in Ohio and West Virginia, USA.</title>
        <authorList>
            <person name="Wrighton K."/>
        </authorList>
    </citation>
    <scope>NUCLEOTIDE SEQUENCE [LARGE SCALE GENOMIC DNA]</scope>
    <source>
        <strain evidence="1 2">WG1_MB</strain>
    </source>
</reference>
<protein>
    <submittedName>
        <fullName evidence="1">Uncharacterized protein</fullName>
    </submittedName>
</protein>
<dbReference type="EMBL" id="SMMS01000001">
    <property type="protein sequence ID" value="TCL12871.1"/>
    <property type="molecule type" value="Genomic_DNA"/>
</dbReference>
<dbReference type="Proteomes" id="UP000295404">
    <property type="component" value="Unassembled WGS sequence"/>
</dbReference>
<gene>
    <name evidence="1" type="ORF">C7960_2156</name>
</gene>
<dbReference type="AlphaFoldDB" id="A0A483E004"/>
<evidence type="ECO:0000313" key="1">
    <source>
        <dbReference type="EMBL" id="TCL12871.1"/>
    </source>
</evidence>
<name>A0A483E004_9EURY</name>
<comment type="caution">
    <text evidence="1">The sequence shown here is derived from an EMBL/GenBank/DDBJ whole genome shotgun (WGS) entry which is preliminary data.</text>
</comment>
<dbReference type="RefSeq" id="WP_132130941.1">
    <property type="nucleotide sequence ID" value="NZ_SMMS01000001.1"/>
</dbReference>
<proteinExistence type="predicted"/>
<sequence length="72" mass="8772">MPRTLAISDDELLIYQMYKKNQNIVPTLRHTGAGYYTEYRKLEHFFTNLFFQMFRERIISISEDEYVIDDKN</sequence>
<evidence type="ECO:0000313" key="2">
    <source>
        <dbReference type="Proteomes" id="UP000295404"/>
    </source>
</evidence>
<accession>A0A483E004</accession>